<evidence type="ECO:0000256" key="2">
    <source>
        <dbReference type="PROSITE-ProRule" id="PRU00176"/>
    </source>
</evidence>
<reference evidence="5 6" key="1">
    <citation type="journal article" date="2018" name="New Phytol.">
        <title>Phylogenomics of Endogonaceae and evolution of mycorrhizas within Mucoromycota.</title>
        <authorList>
            <person name="Chang Y."/>
            <person name="Desiro A."/>
            <person name="Na H."/>
            <person name="Sandor L."/>
            <person name="Lipzen A."/>
            <person name="Clum A."/>
            <person name="Barry K."/>
            <person name="Grigoriev I.V."/>
            <person name="Martin F.M."/>
            <person name="Stajich J.E."/>
            <person name="Smith M.E."/>
            <person name="Bonito G."/>
            <person name="Spatafora J.W."/>
        </authorList>
    </citation>
    <scope>NUCLEOTIDE SEQUENCE [LARGE SCALE GENOMIC DNA]</scope>
    <source>
        <strain evidence="5 6">AD002</strain>
    </source>
</reference>
<feature type="compositionally biased region" description="Polar residues" evidence="3">
    <location>
        <begin position="1"/>
        <end position="10"/>
    </location>
</feature>
<feature type="compositionally biased region" description="Basic residues" evidence="3">
    <location>
        <begin position="545"/>
        <end position="554"/>
    </location>
</feature>
<proteinExistence type="predicted"/>
<feature type="compositionally biased region" description="Pro residues" evidence="3">
    <location>
        <begin position="302"/>
        <end position="312"/>
    </location>
</feature>
<feature type="compositionally biased region" description="Basic and acidic residues" evidence="3">
    <location>
        <begin position="641"/>
        <end position="657"/>
    </location>
</feature>
<feature type="compositionally biased region" description="Basic and acidic residues" evidence="3">
    <location>
        <begin position="821"/>
        <end position="836"/>
    </location>
</feature>
<dbReference type="SMART" id="SM00360">
    <property type="entry name" value="RRM"/>
    <property type="match status" value="3"/>
</dbReference>
<evidence type="ECO:0000259" key="4">
    <source>
        <dbReference type="PROSITE" id="PS50102"/>
    </source>
</evidence>
<dbReference type="PANTHER" id="PTHR48025">
    <property type="entry name" value="OS02G0815200 PROTEIN"/>
    <property type="match status" value="1"/>
</dbReference>
<evidence type="ECO:0000313" key="6">
    <source>
        <dbReference type="Proteomes" id="UP000274822"/>
    </source>
</evidence>
<dbReference type="PROSITE" id="PS50102">
    <property type="entry name" value="RRM"/>
    <property type="match status" value="3"/>
</dbReference>
<dbReference type="InterPro" id="IPR012677">
    <property type="entry name" value="Nucleotide-bd_a/b_plait_sf"/>
</dbReference>
<dbReference type="PANTHER" id="PTHR48025:SF1">
    <property type="entry name" value="RRM DOMAIN-CONTAINING PROTEIN"/>
    <property type="match status" value="1"/>
</dbReference>
<feature type="domain" description="RRM" evidence="4">
    <location>
        <begin position="167"/>
        <end position="246"/>
    </location>
</feature>
<keyword evidence="6" id="KW-1185">Reference proteome</keyword>
<dbReference type="CDD" id="cd00590">
    <property type="entry name" value="RRM_SF"/>
    <property type="match status" value="1"/>
</dbReference>
<dbReference type="Gene3D" id="3.30.70.330">
    <property type="match status" value="3"/>
</dbReference>
<dbReference type="Proteomes" id="UP000274822">
    <property type="component" value="Unassembled WGS sequence"/>
</dbReference>
<dbReference type="AlphaFoldDB" id="A0A433Q3R7"/>
<feature type="domain" description="RRM" evidence="4">
    <location>
        <begin position="65"/>
        <end position="142"/>
    </location>
</feature>
<gene>
    <name evidence="5" type="ORF">BC938DRAFT_473543</name>
</gene>
<feature type="compositionally biased region" description="Basic and acidic residues" evidence="3">
    <location>
        <begin position="780"/>
        <end position="813"/>
    </location>
</feature>
<protein>
    <recommendedName>
        <fullName evidence="4">RRM domain-containing protein</fullName>
    </recommendedName>
</protein>
<dbReference type="GO" id="GO:0003729">
    <property type="term" value="F:mRNA binding"/>
    <property type="evidence" value="ECO:0007669"/>
    <property type="project" value="TreeGrafter"/>
</dbReference>
<evidence type="ECO:0000313" key="5">
    <source>
        <dbReference type="EMBL" id="RUS24461.1"/>
    </source>
</evidence>
<sequence>MANASDPHQASSDPPTHEPSPPTPSSQPSDLPVPASIPAHKNSDEETSNQPSNPPQAREEERLRRTVHVSNLDYSVDYVLLKRFLSHEVGSVRYCQIACRDGYSRGFAYVEFDHPEDATRALETGGGMRLLGRPIVFGAVHPRPYYNDPYRFHRYVPAAPSWNEPFTNLYVQNVPRSTTDQEFSALFERHGPLERCVVKREGGAVGSDTIWGFVNYVHAKDAKKALQILNGRHFKDRNIMVQIAKSRTPNTPNPPSRQQMHRRFPLPTHNYPVAPTTSSHSHSHSNLPPTHPAATYSVPSTTSPPVPPPPSSTNPCNVYVKNLDPDVFIHDADLRDFYSGYGGVVSARIMRWGNMGQQEEEEGLSRGFGFVLFEQAEQAAKAVAETEGMVVGRKSLMVNYAEKKEDRQRKLRAIYGPDTRSFHPLNTHHPDTYSQAPHTSALVATIDAPTDAQYHAAHHPPPFPYMFGYNPYVYASAHGYYPAPPTSNSDGGFDHAHHNPYAYALSMNTNLIHPMIIPPGVFQEYVGGHVSPFPFYGWAQNQHQHQHQHHHQHGHVQVFPDAFSSPRGEPIDNANGRHDANGHRDASAAVIEAENTTEGTGKALADITVTNGEEVSRGVGKACSVAAAAESRGTGNRRGKKVEGAEGVGTREKENGDVHAAVNTPNTTSTTQTHGKKRRGANNNNNKDAHRDAENMPPSTPASSCTSVSASTNPTKSTQDTRSEGFPNGHANSENLRNSFDAPRGGRRFPRFGGRGGHGGSPRAVPHGGCEWSEGGGRMPAREGDRESIEFSLAKGEKKMSRQGYGKEAEGQRRQAGSGKRGLDEPAVKEQSEEKCSSNGSPATVA</sequence>
<evidence type="ECO:0000256" key="1">
    <source>
        <dbReference type="ARBA" id="ARBA00022884"/>
    </source>
</evidence>
<dbReference type="Pfam" id="PF00076">
    <property type="entry name" value="RRM_1"/>
    <property type="match status" value="3"/>
</dbReference>
<dbReference type="InterPro" id="IPR050502">
    <property type="entry name" value="Euk_RNA-bind_prot"/>
</dbReference>
<evidence type="ECO:0000256" key="3">
    <source>
        <dbReference type="SAM" id="MobiDB-lite"/>
    </source>
</evidence>
<dbReference type="InterPro" id="IPR035979">
    <property type="entry name" value="RBD_domain_sf"/>
</dbReference>
<feature type="region of interest" description="Disordered" evidence="3">
    <location>
        <begin position="545"/>
        <end position="582"/>
    </location>
</feature>
<feature type="domain" description="RRM" evidence="4">
    <location>
        <begin position="316"/>
        <end position="403"/>
    </location>
</feature>
<feature type="compositionally biased region" description="Low complexity" evidence="3">
    <location>
        <begin position="664"/>
        <end position="673"/>
    </location>
</feature>
<dbReference type="EMBL" id="RBNJ01015923">
    <property type="protein sequence ID" value="RUS24461.1"/>
    <property type="molecule type" value="Genomic_DNA"/>
</dbReference>
<feature type="region of interest" description="Disordered" evidence="3">
    <location>
        <begin position="1"/>
        <end position="64"/>
    </location>
</feature>
<organism evidence="5 6">
    <name type="scientific">Jimgerdemannia flammicorona</name>
    <dbReference type="NCBI Taxonomy" id="994334"/>
    <lineage>
        <taxon>Eukaryota</taxon>
        <taxon>Fungi</taxon>
        <taxon>Fungi incertae sedis</taxon>
        <taxon>Mucoromycota</taxon>
        <taxon>Mucoromycotina</taxon>
        <taxon>Endogonomycetes</taxon>
        <taxon>Endogonales</taxon>
        <taxon>Endogonaceae</taxon>
        <taxon>Jimgerdemannia</taxon>
    </lineage>
</organism>
<accession>A0A433Q3R7</accession>
<dbReference type="SUPFAM" id="SSF54928">
    <property type="entry name" value="RNA-binding domain, RBD"/>
    <property type="match status" value="2"/>
</dbReference>
<comment type="caution">
    <text evidence="5">The sequence shown here is derived from an EMBL/GenBank/DDBJ whole genome shotgun (WGS) entry which is preliminary data.</text>
</comment>
<feature type="compositionally biased region" description="Polar residues" evidence="3">
    <location>
        <begin position="701"/>
        <end position="720"/>
    </location>
</feature>
<dbReference type="InterPro" id="IPR000504">
    <property type="entry name" value="RRM_dom"/>
</dbReference>
<keyword evidence="1 2" id="KW-0694">RNA-binding</keyword>
<feature type="region of interest" description="Disordered" evidence="3">
    <location>
        <begin position="243"/>
        <end position="313"/>
    </location>
</feature>
<feature type="compositionally biased region" description="Low complexity" evidence="3">
    <location>
        <begin position="275"/>
        <end position="288"/>
    </location>
</feature>
<feature type="compositionally biased region" description="Polar residues" evidence="3">
    <location>
        <begin position="837"/>
        <end position="846"/>
    </location>
</feature>
<name>A0A433Q3R7_9FUNG</name>
<feature type="region of interest" description="Disordered" evidence="3">
    <location>
        <begin position="627"/>
        <end position="846"/>
    </location>
</feature>